<dbReference type="Gene3D" id="3.40.30.10">
    <property type="entry name" value="Glutaredoxin"/>
    <property type="match status" value="1"/>
</dbReference>
<dbReference type="InterPro" id="IPR036249">
    <property type="entry name" value="Thioredoxin-like_sf"/>
</dbReference>
<dbReference type="SUPFAM" id="SSF52833">
    <property type="entry name" value="Thioredoxin-like"/>
    <property type="match status" value="1"/>
</dbReference>
<evidence type="ECO:0000259" key="2">
    <source>
        <dbReference type="Pfam" id="PF00085"/>
    </source>
</evidence>
<proteinExistence type="predicted"/>
<feature type="compositionally biased region" description="Low complexity" evidence="1">
    <location>
        <begin position="8"/>
        <end position="22"/>
    </location>
</feature>
<evidence type="ECO:0000256" key="1">
    <source>
        <dbReference type="SAM" id="MobiDB-lite"/>
    </source>
</evidence>
<comment type="caution">
    <text evidence="3">The sequence shown here is derived from an EMBL/GenBank/DDBJ whole genome shotgun (WGS) entry which is preliminary data.</text>
</comment>
<dbReference type="Pfam" id="PF00085">
    <property type="entry name" value="Thioredoxin"/>
    <property type="match status" value="1"/>
</dbReference>
<evidence type="ECO:0000313" key="3">
    <source>
        <dbReference type="EMBL" id="KAK9833440.1"/>
    </source>
</evidence>
<sequence length="147" mass="16651">MVVFTRDGQPQAQAAPAGGQQPEHAAGRVTYARTDDELRDRLAASRDGLAVVEYGSSWCAHCQEMFPHFYRLSAQHPAHQFIVAQLDFLEAGARGVRFTPTFAFWRMGRKVDQFWGSDSRQLRDRMWLHAEDDGPRACRDQRAGGEE</sequence>
<gene>
    <name evidence="3" type="ORF">WJX81_005537</name>
</gene>
<dbReference type="PANTHER" id="PTHR47571:SF1">
    <property type="entry name" value="THIOREDOXIN-LIKE 3-3"/>
    <property type="match status" value="1"/>
</dbReference>
<feature type="region of interest" description="Disordered" evidence="1">
    <location>
        <begin position="1"/>
        <end position="25"/>
    </location>
</feature>
<dbReference type="CDD" id="cd02947">
    <property type="entry name" value="TRX_family"/>
    <property type="match status" value="1"/>
</dbReference>
<organism evidence="3 4">
    <name type="scientific">Elliptochloris bilobata</name>
    <dbReference type="NCBI Taxonomy" id="381761"/>
    <lineage>
        <taxon>Eukaryota</taxon>
        <taxon>Viridiplantae</taxon>
        <taxon>Chlorophyta</taxon>
        <taxon>core chlorophytes</taxon>
        <taxon>Trebouxiophyceae</taxon>
        <taxon>Trebouxiophyceae incertae sedis</taxon>
        <taxon>Elliptochloris clade</taxon>
        <taxon>Elliptochloris</taxon>
    </lineage>
</organism>
<evidence type="ECO:0000313" key="4">
    <source>
        <dbReference type="Proteomes" id="UP001445335"/>
    </source>
</evidence>
<dbReference type="EMBL" id="JALJOU010000036">
    <property type="protein sequence ID" value="KAK9833440.1"/>
    <property type="molecule type" value="Genomic_DNA"/>
</dbReference>
<dbReference type="InterPro" id="IPR044193">
    <property type="entry name" value="TRL33"/>
</dbReference>
<accession>A0AAW1RID7</accession>
<keyword evidence="4" id="KW-1185">Reference proteome</keyword>
<dbReference type="PANTHER" id="PTHR47571">
    <property type="entry name" value="THIOREDOXIN-LIKE 3-3"/>
    <property type="match status" value="1"/>
</dbReference>
<reference evidence="3 4" key="1">
    <citation type="journal article" date="2024" name="Nat. Commun.">
        <title>Phylogenomics reveals the evolutionary origins of lichenization in chlorophyte algae.</title>
        <authorList>
            <person name="Puginier C."/>
            <person name="Libourel C."/>
            <person name="Otte J."/>
            <person name="Skaloud P."/>
            <person name="Haon M."/>
            <person name="Grisel S."/>
            <person name="Petersen M."/>
            <person name="Berrin J.G."/>
            <person name="Delaux P.M."/>
            <person name="Dal Grande F."/>
            <person name="Keller J."/>
        </authorList>
    </citation>
    <scope>NUCLEOTIDE SEQUENCE [LARGE SCALE GENOMIC DNA]</scope>
    <source>
        <strain evidence="3 4">SAG 245.80</strain>
    </source>
</reference>
<feature type="domain" description="Thioredoxin" evidence="2">
    <location>
        <begin position="34"/>
        <end position="123"/>
    </location>
</feature>
<name>A0AAW1RID7_9CHLO</name>
<dbReference type="InterPro" id="IPR013766">
    <property type="entry name" value="Thioredoxin_domain"/>
</dbReference>
<dbReference type="AlphaFoldDB" id="A0AAW1RID7"/>
<dbReference type="Proteomes" id="UP001445335">
    <property type="component" value="Unassembled WGS sequence"/>
</dbReference>
<protein>
    <recommendedName>
        <fullName evidence="2">Thioredoxin domain-containing protein</fullName>
    </recommendedName>
</protein>